<dbReference type="EMBL" id="OA567216">
    <property type="protein sequence ID" value="CAD7200056.1"/>
    <property type="molecule type" value="Genomic_DNA"/>
</dbReference>
<evidence type="ECO:0000313" key="4">
    <source>
        <dbReference type="EMBL" id="CAD7200056.1"/>
    </source>
</evidence>
<feature type="region of interest" description="Disordered" evidence="1">
    <location>
        <begin position="330"/>
        <end position="359"/>
    </location>
</feature>
<evidence type="ECO:0000259" key="2">
    <source>
        <dbReference type="PROSITE" id="PS50948"/>
    </source>
</evidence>
<dbReference type="PROSITE" id="PS50948">
    <property type="entry name" value="PAN"/>
    <property type="match status" value="2"/>
</dbReference>
<reference evidence="4" key="1">
    <citation type="submission" date="2020-11" db="EMBL/GenBank/DDBJ databases">
        <authorList>
            <person name="Tran Van P."/>
        </authorList>
    </citation>
    <scope>NUCLEOTIDE SEQUENCE</scope>
</reference>
<gene>
    <name evidence="4" type="ORF">TDIB3V08_LOCUS6289</name>
</gene>
<feature type="domain" description="ZP" evidence="3">
    <location>
        <begin position="159"/>
        <end position="359"/>
    </location>
</feature>
<dbReference type="PANTHER" id="PTHR47327:SF2">
    <property type="entry name" value="FI18240P1-RELATED"/>
    <property type="match status" value="1"/>
</dbReference>
<dbReference type="InterPro" id="IPR056953">
    <property type="entry name" value="CUT_N"/>
</dbReference>
<dbReference type="Gene3D" id="3.50.4.10">
    <property type="entry name" value="Hepatocyte Growth Factor"/>
    <property type="match status" value="2"/>
</dbReference>
<dbReference type="GO" id="GO:0009653">
    <property type="term" value="P:anatomical structure morphogenesis"/>
    <property type="evidence" value="ECO:0007669"/>
    <property type="project" value="TreeGrafter"/>
</dbReference>
<feature type="compositionally biased region" description="Low complexity" evidence="1">
    <location>
        <begin position="337"/>
        <end position="350"/>
    </location>
</feature>
<feature type="domain" description="Apple" evidence="2">
    <location>
        <begin position="71"/>
        <end position="153"/>
    </location>
</feature>
<dbReference type="Pfam" id="PF25057">
    <property type="entry name" value="CUT_N"/>
    <property type="match status" value="1"/>
</dbReference>
<dbReference type="InterPro" id="IPR001507">
    <property type="entry name" value="ZP_dom"/>
</dbReference>
<dbReference type="PANTHER" id="PTHR47327">
    <property type="entry name" value="FI18240P1-RELATED"/>
    <property type="match status" value="1"/>
</dbReference>
<sequence length="359" mass="40690">MERVSSRHECMELCLQEDSFICRSSNYNEESMQCAMSDKDRFTVNDADFLVEEENTYYLESNCVSDPNTLCGFIKLNGNILKTVDSVHQDVSNFEACRQLCLNTKDFRCHTFDFDMAGDNVCRLSHHATASLHHIDEPYLDLEDVITYQLASCFNVTIECRATDILARIKTNKVFNGKVYSKTRPNSCVTDVINSLEFDLRLGYNDLNCDVKQNPLGRFGTEIIIQHHDHIVTNQDVGLSLRCLYNFQNNSVGHGVELEVTGNIETSNKEESSYIVSPRVTMRITDRFGEDINTAQVGDALSLRFDIIDRDSQYQIFVRELIAMDGIDTSQAPRLDNTSSNNNTPRTTISAEPSATSHH</sequence>
<dbReference type="AlphaFoldDB" id="A0A7R8Z872"/>
<dbReference type="Pfam" id="PF00024">
    <property type="entry name" value="PAN_1"/>
    <property type="match status" value="2"/>
</dbReference>
<feature type="domain" description="Apple" evidence="2">
    <location>
        <begin position="1"/>
        <end position="63"/>
    </location>
</feature>
<evidence type="ECO:0000259" key="3">
    <source>
        <dbReference type="PROSITE" id="PS51034"/>
    </source>
</evidence>
<protein>
    <submittedName>
        <fullName evidence="4">Uncharacterized protein</fullName>
    </submittedName>
</protein>
<organism evidence="4">
    <name type="scientific">Timema douglasi</name>
    <name type="common">Walking stick</name>
    <dbReference type="NCBI Taxonomy" id="61478"/>
    <lineage>
        <taxon>Eukaryota</taxon>
        <taxon>Metazoa</taxon>
        <taxon>Ecdysozoa</taxon>
        <taxon>Arthropoda</taxon>
        <taxon>Hexapoda</taxon>
        <taxon>Insecta</taxon>
        <taxon>Pterygota</taxon>
        <taxon>Neoptera</taxon>
        <taxon>Polyneoptera</taxon>
        <taxon>Phasmatodea</taxon>
        <taxon>Timematodea</taxon>
        <taxon>Timematoidea</taxon>
        <taxon>Timematidae</taxon>
        <taxon>Timema</taxon>
    </lineage>
</organism>
<name>A0A7R8Z872_TIMDO</name>
<dbReference type="InterPro" id="IPR003609">
    <property type="entry name" value="Pan_app"/>
</dbReference>
<dbReference type="SUPFAM" id="SSF57414">
    <property type="entry name" value="Hairpin loop containing domain-like"/>
    <property type="match status" value="2"/>
</dbReference>
<dbReference type="PROSITE" id="PS51034">
    <property type="entry name" value="ZP_2"/>
    <property type="match status" value="1"/>
</dbReference>
<dbReference type="InterPro" id="IPR052774">
    <property type="entry name" value="Celegans_DevNeuronal_Protein"/>
</dbReference>
<accession>A0A7R8Z872</accession>
<evidence type="ECO:0000256" key="1">
    <source>
        <dbReference type="SAM" id="MobiDB-lite"/>
    </source>
</evidence>
<dbReference type="CDD" id="cd01099">
    <property type="entry name" value="PAN_AP_HGF"/>
    <property type="match status" value="1"/>
</dbReference>
<dbReference type="SMART" id="SM00473">
    <property type="entry name" value="PAN_AP"/>
    <property type="match status" value="2"/>
</dbReference>
<proteinExistence type="predicted"/>